<dbReference type="EMBL" id="JWZT01005382">
    <property type="protein sequence ID" value="KII61059.1"/>
    <property type="molecule type" value="Genomic_DNA"/>
</dbReference>
<accession>A0A0C2M9R4</accession>
<gene>
    <name evidence="2" type="ORF">RF11_10992</name>
</gene>
<evidence type="ECO:0000256" key="1">
    <source>
        <dbReference type="SAM" id="MobiDB-lite"/>
    </source>
</evidence>
<keyword evidence="3" id="KW-1185">Reference proteome</keyword>
<organism evidence="2 3">
    <name type="scientific">Thelohanellus kitauei</name>
    <name type="common">Myxosporean</name>
    <dbReference type="NCBI Taxonomy" id="669202"/>
    <lineage>
        <taxon>Eukaryota</taxon>
        <taxon>Metazoa</taxon>
        <taxon>Cnidaria</taxon>
        <taxon>Myxozoa</taxon>
        <taxon>Myxosporea</taxon>
        <taxon>Bivalvulida</taxon>
        <taxon>Platysporina</taxon>
        <taxon>Myxobolidae</taxon>
        <taxon>Thelohanellus</taxon>
    </lineage>
</organism>
<evidence type="ECO:0000313" key="2">
    <source>
        <dbReference type="EMBL" id="KII61059.1"/>
    </source>
</evidence>
<comment type="caution">
    <text evidence="2">The sequence shown here is derived from an EMBL/GenBank/DDBJ whole genome shotgun (WGS) entry which is preliminary data.</text>
</comment>
<name>A0A0C2M9R4_THEKT</name>
<dbReference type="AlphaFoldDB" id="A0A0C2M9R4"/>
<sequence length="124" mass="14219">MIEGTGFTESVSQADTEPTLEPHLSEYTPRDINSKTSPQQREKSLPVITQIKQPLLVETSNKQDEDLKRNTPIDELNVERFFKKPNYADRSEMSLGMGTDRNFVMNTNINIELQEGKEGKFEKK</sequence>
<dbReference type="Proteomes" id="UP000031668">
    <property type="component" value="Unassembled WGS sequence"/>
</dbReference>
<feature type="compositionally biased region" description="Polar residues" evidence="1">
    <location>
        <begin position="7"/>
        <end position="16"/>
    </location>
</feature>
<reference evidence="2 3" key="1">
    <citation type="journal article" date="2014" name="Genome Biol. Evol.">
        <title>The genome of the myxosporean Thelohanellus kitauei shows adaptations to nutrient acquisition within its fish host.</title>
        <authorList>
            <person name="Yang Y."/>
            <person name="Xiong J."/>
            <person name="Zhou Z."/>
            <person name="Huo F."/>
            <person name="Miao W."/>
            <person name="Ran C."/>
            <person name="Liu Y."/>
            <person name="Zhang J."/>
            <person name="Feng J."/>
            <person name="Wang M."/>
            <person name="Wang M."/>
            <person name="Wang L."/>
            <person name="Yao B."/>
        </authorList>
    </citation>
    <scope>NUCLEOTIDE SEQUENCE [LARGE SCALE GENOMIC DNA]</scope>
    <source>
        <strain evidence="2">Wuqing</strain>
    </source>
</reference>
<feature type="region of interest" description="Disordered" evidence="1">
    <location>
        <begin position="1"/>
        <end position="48"/>
    </location>
</feature>
<proteinExistence type="predicted"/>
<protein>
    <submittedName>
        <fullName evidence="2">Uncharacterized protein</fullName>
    </submittedName>
</protein>
<evidence type="ECO:0000313" key="3">
    <source>
        <dbReference type="Proteomes" id="UP000031668"/>
    </source>
</evidence>